<feature type="transmembrane region" description="Helical" evidence="7">
    <location>
        <begin position="17"/>
        <end position="35"/>
    </location>
</feature>
<feature type="transmembrane region" description="Helical" evidence="7">
    <location>
        <begin position="76"/>
        <end position="104"/>
    </location>
</feature>
<gene>
    <name evidence="8" type="ORF">O4H49_20170</name>
</gene>
<keyword evidence="9" id="KW-1185">Reference proteome</keyword>
<evidence type="ECO:0000256" key="1">
    <source>
        <dbReference type="ARBA" id="ARBA00004651"/>
    </source>
</evidence>
<evidence type="ECO:0000313" key="8">
    <source>
        <dbReference type="EMBL" id="MCZ4283112.1"/>
    </source>
</evidence>
<dbReference type="InterPro" id="IPR027417">
    <property type="entry name" value="P-loop_NTPase"/>
</dbReference>
<dbReference type="PANTHER" id="PTHR37937">
    <property type="entry name" value="CONJUGATIVE TRANSFER: DNA TRANSPORT"/>
    <property type="match status" value="1"/>
</dbReference>
<evidence type="ECO:0000256" key="4">
    <source>
        <dbReference type="ARBA" id="ARBA00022692"/>
    </source>
</evidence>
<keyword evidence="6 7" id="KW-0472">Membrane</keyword>
<evidence type="ECO:0000256" key="3">
    <source>
        <dbReference type="ARBA" id="ARBA00022475"/>
    </source>
</evidence>
<organism evidence="8 9">
    <name type="scientific">Kiloniella laminariae</name>
    <dbReference type="NCBI Taxonomy" id="454162"/>
    <lineage>
        <taxon>Bacteria</taxon>
        <taxon>Pseudomonadati</taxon>
        <taxon>Pseudomonadota</taxon>
        <taxon>Alphaproteobacteria</taxon>
        <taxon>Rhodospirillales</taxon>
        <taxon>Kiloniellaceae</taxon>
        <taxon>Kiloniella</taxon>
    </lineage>
</organism>
<sequence length="573" mass="64662">MTSLPFKYGSKFPTRQLVFLTSVSCLFSLTLWFLAPKTVSSDIYFNHIVKTFAYLSDFFSYVQKTGGSTDWSALHISAAVTGTIFILWPIILLTVLGPIISSLLKNQNDSRFANRSEVERMGLHGDLGPVLGVHEGVVLKPSETRHVCVIAPTRAGKTRQAISTVLDYPGSIIAIDPKSEIKVLTEDHRSQMGDTFSINWADPNTKDGWNFLSLRSIKKDPIERERQALRFAGVIVPPNPSVKDPTWDDKARLNTGAFILFEMCEALRENRDGHIKNVRSLFTDLPIVKESEDKEENTDPFTLKMAQIAETAINNNYPRYIIETVMAFGQMHAGGERSSHISTLETKFQYFASESSRNALAKDSFQFADLRSRPATVYIDFPQEDAAAFGGITSLFIDSLVAWTLGNGRKEGEYPILILIDEFRDLPFIGQLPSLFTKGAGAGVGVMTIVQSLEQIKERYDRVSHNLLDNYEYFVVFGLPNHETQKMLSAIVGERAVQKKSETKQGFNLFGSNTKSEQREQLIKPSDWGVIPFGHHIVLANRHFIRPIYCKSAFWDQLSKYRRRVPRKNRIKT</sequence>
<dbReference type="EMBL" id="JAPWGY010000018">
    <property type="protein sequence ID" value="MCZ4283112.1"/>
    <property type="molecule type" value="Genomic_DNA"/>
</dbReference>
<dbReference type="SUPFAM" id="SSF52540">
    <property type="entry name" value="P-loop containing nucleoside triphosphate hydrolases"/>
    <property type="match status" value="1"/>
</dbReference>
<dbReference type="CDD" id="cd01127">
    <property type="entry name" value="TrwB_TraG_TraD_VirD4"/>
    <property type="match status" value="1"/>
</dbReference>
<keyword evidence="5 7" id="KW-1133">Transmembrane helix</keyword>
<comment type="similarity">
    <text evidence="2">Belongs to the VirD4/TraG family.</text>
</comment>
<keyword evidence="4 7" id="KW-0812">Transmembrane</keyword>
<evidence type="ECO:0000256" key="6">
    <source>
        <dbReference type="ARBA" id="ARBA00023136"/>
    </source>
</evidence>
<accession>A0ABT4LPU5</accession>
<dbReference type="RefSeq" id="WP_269425234.1">
    <property type="nucleotide sequence ID" value="NZ_JAPWGY010000018.1"/>
</dbReference>
<keyword evidence="3" id="KW-1003">Cell membrane</keyword>
<comment type="subcellular location">
    <subcellularLocation>
        <location evidence="1">Cell membrane</location>
        <topology evidence="1">Multi-pass membrane protein</topology>
    </subcellularLocation>
</comment>
<reference evidence="8" key="1">
    <citation type="submission" date="2022-12" db="EMBL/GenBank/DDBJ databases">
        <title>Bacterial isolates from different developmental stages of Nematostella vectensis.</title>
        <authorList>
            <person name="Fraune S."/>
        </authorList>
    </citation>
    <scope>NUCLEOTIDE SEQUENCE</scope>
    <source>
        <strain evidence="8">G21630-S1</strain>
    </source>
</reference>
<dbReference type="InterPro" id="IPR003688">
    <property type="entry name" value="TraG/VirD4"/>
</dbReference>
<dbReference type="PANTHER" id="PTHR37937:SF1">
    <property type="entry name" value="CONJUGATIVE TRANSFER: DNA TRANSPORT"/>
    <property type="match status" value="1"/>
</dbReference>
<proteinExistence type="inferred from homology"/>
<evidence type="ECO:0000256" key="2">
    <source>
        <dbReference type="ARBA" id="ARBA00008806"/>
    </source>
</evidence>
<evidence type="ECO:0000256" key="5">
    <source>
        <dbReference type="ARBA" id="ARBA00022989"/>
    </source>
</evidence>
<name>A0ABT4LPU5_9PROT</name>
<dbReference type="InterPro" id="IPR051539">
    <property type="entry name" value="T4SS-coupling_protein"/>
</dbReference>
<evidence type="ECO:0000313" key="9">
    <source>
        <dbReference type="Proteomes" id="UP001069802"/>
    </source>
</evidence>
<comment type="caution">
    <text evidence="8">The sequence shown here is derived from an EMBL/GenBank/DDBJ whole genome shotgun (WGS) entry which is preliminary data.</text>
</comment>
<dbReference type="Gene3D" id="3.40.50.300">
    <property type="entry name" value="P-loop containing nucleotide triphosphate hydrolases"/>
    <property type="match status" value="1"/>
</dbReference>
<evidence type="ECO:0000256" key="7">
    <source>
        <dbReference type="SAM" id="Phobius"/>
    </source>
</evidence>
<protein>
    <submittedName>
        <fullName evidence="8">Type IV secretory system conjugative DNA transfer family protein</fullName>
    </submittedName>
</protein>
<dbReference type="Proteomes" id="UP001069802">
    <property type="component" value="Unassembled WGS sequence"/>
</dbReference>
<dbReference type="Pfam" id="PF02534">
    <property type="entry name" value="T4SS-DNA_transf"/>
    <property type="match status" value="1"/>
</dbReference>